<dbReference type="OrthoDB" id="4762412at2"/>
<dbReference type="InterPro" id="IPR008334">
    <property type="entry name" value="5'-Nucleotdase_C"/>
</dbReference>
<dbReference type="PANTHER" id="PTHR11575">
    <property type="entry name" value="5'-NUCLEOTIDASE-RELATED"/>
    <property type="match status" value="1"/>
</dbReference>
<dbReference type="GO" id="GO:0030288">
    <property type="term" value="C:outer membrane-bounded periplasmic space"/>
    <property type="evidence" value="ECO:0007669"/>
    <property type="project" value="TreeGrafter"/>
</dbReference>
<dbReference type="PANTHER" id="PTHR11575:SF24">
    <property type="entry name" value="5'-NUCLEOTIDASE"/>
    <property type="match status" value="1"/>
</dbReference>
<dbReference type="GO" id="GO:0009166">
    <property type="term" value="P:nucleotide catabolic process"/>
    <property type="evidence" value="ECO:0007669"/>
    <property type="project" value="InterPro"/>
</dbReference>
<evidence type="ECO:0000259" key="1">
    <source>
        <dbReference type="Pfam" id="PF02872"/>
    </source>
</evidence>
<proteinExistence type="predicted"/>
<accession>A0A4Z0MHG9</accession>
<dbReference type="Proteomes" id="UP000298284">
    <property type="component" value="Unassembled WGS sequence"/>
</dbReference>
<dbReference type="InterPro" id="IPR006179">
    <property type="entry name" value="5_nucleotidase/apyrase"/>
</dbReference>
<dbReference type="Pfam" id="PF02872">
    <property type="entry name" value="5_nucleotid_C"/>
    <property type="match status" value="1"/>
</dbReference>
<dbReference type="PRINTS" id="PR01607">
    <property type="entry name" value="APYRASEFAMLY"/>
</dbReference>
<protein>
    <recommendedName>
        <fullName evidence="1">5'-Nucleotidase C-terminal domain-containing protein</fullName>
    </recommendedName>
</protein>
<dbReference type="InterPro" id="IPR036907">
    <property type="entry name" value="5'-Nucleotdase_C_sf"/>
</dbReference>
<dbReference type="SUPFAM" id="SSF55816">
    <property type="entry name" value="5'-nucleotidase (syn. UDP-sugar hydrolase), C-terminal domain"/>
    <property type="match status" value="1"/>
</dbReference>
<dbReference type="AlphaFoldDB" id="A0A4Z0MHG9"/>
<organism evidence="2 3">
    <name type="scientific">Hymenobacter wooponensis</name>
    <dbReference type="NCBI Taxonomy" id="1525360"/>
    <lineage>
        <taxon>Bacteria</taxon>
        <taxon>Pseudomonadati</taxon>
        <taxon>Bacteroidota</taxon>
        <taxon>Cytophagia</taxon>
        <taxon>Cytophagales</taxon>
        <taxon>Hymenobacteraceae</taxon>
        <taxon>Hymenobacter</taxon>
    </lineage>
</organism>
<evidence type="ECO:0000313" key="2">
    <source>
        <dbReference type="EMBL" id="TGD78956.1"/>
    </source>
</evidence>
<dbReference type="EMBL" id="SRKZ01000005">
    <property type="protein sequence ID" value="TGD78956.1"/>
    <property type="molecule type" value="Genomic_DNA"/>
</dbReference>
<keyword evidence="3" id="KW-1185">Reference proteome</keyword>
<gene>
    <name evidence="2" type="ORF">EU557_18465</name>
</gene>
<dbReference type="GO" id="GO:0016787">
    <property type="term" value="F:hydrolase activity"/>
    <property type="evidence" value="ECO:0007669"/>
    <property type="project" value="InterPro"/>
</dbReference>
<reference evidence="2 3" key="1">
    <citation type="submission" date="2019-04" db="EMBL/GenBank/DDBJ databases">
        <authorList>
            <person name="Feng G."/>
            <person name="Zhang J."/>
            <person name="Zhu H."/>
        </authorList>
    </citation>
    <scope>NUCLEOTIDE SEQUENCE [LARGE SCALE GENOMIC DNA]</scope>
    <source>
        <strain evidence="2 3">JCM 19491</strain>
    </source>
</reference>
<feature type="domain" description="5'-Nucleotidase C-terminal" evidence="1">
    <location>
        <begin position="105"/>
        <end position="247"/>
    </location>
</feature>
<sequence>MAALGASYLREWPRARNSHPSAVSLRSAFYFLSDLMHFLRSRVAALGLLTAVALAPACQRAAYQPKAQLAPVTGLPVGKSIPDDPTAAATIAPYRQRVTSQMTEVIGTAPVAITKNNGESPLSNFTSDIQRMRASKEIGQPVDLGVMSNGGLRAPIPAGSVTVGSIFELMPFENELVVLDAPGTVVQQLFDYAAKAKMPVSGAFYTVSPEGKPENVRINGQPIDPARTYTIAISDYLASGGDNMVFFKPIKFRHTNVLLRSAFIDAIREQTKQGKPIEARLEGRVK</sequence>
<name>A0A4Z0MHG9_9BACT</name>
<dbReference type="Gene3D" id="3.90.780.10">
    <property type="entry name" value="5'-Nucleotidase, C-terminal domain"/>
    <property type="match status" value="1"/>
</dbReference>
<evidence type="ECO:0000313" key="3">
    <source>
        <dbReference type="Proteomes" id="UP000298284"/>
    </source>
</evidence>
<comment type="caution">
    <text evidence="2">The sequence shown here is derived from an EMBL/GenBank/DDBJ whole genome shotgun (WGS) entry which is preliminary data.</text>
</comment>